<feature type="region of interest" description="Disordered" evidence="1">
    <location>
        <begin position="153"/>
        <end position="175"/>
    </location>
</feature>
<evidence type="ECO:0000313" key="3">
    <source>
        <dbReference type="Proteomes" id="UP001454036"/>
    </source>
</evidence>
<comment type="caution">
    <text evidence="2">The sequence shown here is derived from an EMBL/GenBank/DDBJ whole genome shotgun (WGS) entry which is preliminary data.</text>
</comment>
<reference evidence="2 3" key="1">
    <citation type="submission" date="2024-01" db="EMBL/GenBank/DDBJ databases">
        <title>The complete chloroplast genome sequence of Lithospermum erythrorhizon: insights into the phylogenetic relationship among Boraginaceae species and the maternal lineages of purple gromwells.</title>
        <authorList>
            <person name="Okada T."/>
            <person name="Watanabe K."/>
        </authorList>
    </citation>
    <scope>NUCLEOTIDE SEQUENCE [LARGE SCALE GENOMIC DNA]</scope>
</reference>
<proteinExistence type="predicted"/>
<dbReference type="AlphaFoldDB" id="A0AAV3PU65"/>
<dbReference type="Proteomes" id="UP001454036">
    <property type="component" value="Unassembled WGS sequence"/>
</dbReference>
<gene>
    <name evidence="2" type="ORF">LIER_13083</name>
</gene>
<keyword evidence="3" id="KW-1185">Reference proteome</keyword>
<protein>
    <submittedName>
        <fullName evidence="2">Uncharacterized protein</fullName>
    </submittedName>
</protein>
<evidence type="ECO:0000256" key="1">
    <source>
        <dbReference type="SAM" id="MobiDB-lite"/>
    </source>
</evidence>
<name>A0AAV3PU65_LITER</name>
<dbReference type="EMBL" id="BAABME010002597">
    <property type="protein sequence ID" value="GAA0155329.1"/>
    <property type="molecule type" value="Genomic_DNA"/>
</dbReference>
<evidence type="ECO:0000313" key="2">
    <source>
        <dbReference type="EMBL" id="GAA0155329.1"/>
    </source>
</evidence>
<organism evidence="2 3">
    <name type="scientific">Lithospermum erythrorhizon</name>
    <name type="common">Purple gromwell</name>
    <name type="synonym">Lithospermum officinale var. erythrorhizon</name>
    <dbReference type="NCBI Taxonomy" id="34254"/>
    <lineage>
        <taxon>Eukaryota</taxon>
        <taxon>Viridiplantae</taxon>
        <taxon>Streptophyta</taxon>
        <taxon>Embryophyta</taxon>
        <taxon>Tracheophyta</taxon>
        <taxon>Spermatophyta</taxon>
        <taxon>Magnoliopsida</taxon>
        <taxon>eudicotyledons</taxon>
        <taxon>Gunneridae</taxon>
        <taxon>Pentapetalae</taxon>
        <taxon>asterids</taxon>
        <taxon>lamiids</taxon>
        <taxon>Boraginales</taxon>
        <taxon>Boraginaceae</taxon>
        <taxon>Boraginoideae</taxon>
        <taxon>Lithospermeae</taxon>
        <taxon>Lithospermum</taxon>
    </lineage>
</organism>
<sequence>MRLPFSNFVNNLFININHAPAQLSPTENIRSILPQDTDETEQLPWYTYVDEALLIKAGLVYDKEFDPHVQDDPPTWDELVIIASACPPDEVDLDAMLGERPSFFTRVKTKSKTKPREFMVPADFAPAAPCLPTTLPAPVLNLVLKRVAENIPASLSQPSKKPKRSAPKKKAASKV</sequence>
<feature type="compositionally biased region" description="Basic residues" evidence="1">
    <location>
        <begin position="160"/>
        <end position="175"/>
    </location>
</feature>
<accession>A0AAV3PU65</accession>